<feature type="region of interest" description="Disordered" evidence="1">
    <location>
        <begin position="1"/>
        <end position="51"/>
    </location>
</feature>
<comment type="caution">
    <text evidence="2">The sequence shown here is derived from an EMBL/GenBank/DDBJ whole genome shotgun (WGS) entry which is preliminary data.</text>
</comment>
<name>A0AA38GDY8_TAXCH</name>
<accession>A0AA38GDY8</accession>
<reference evidence="2 3" key="1">
    <citation type="journal article" date="2021" name="Nat. Plants">
        <title>The Taxus genome provides insights into paclitaxel biosynthesis.</title>
        <authorList>
            <person name="Xiong X."/>
            <person name="Gou J."/>
            <person name="Liao Q."/>
            <person name="Li Y."/>
            <person name="Zhou Q."/>
            <person name="Bi G."/>
            <person name="Li C."/>
            <person name="Du R."/>
            <person name="Wang X."/>
            <person name="Sun T."/>
            <person name="Guo L."/>
            <person name="Liang H."/>
            <person name="Lu P."/>
            <person name="Wu Y."/>
            <person name="Zhang Z."/>
            <person name="Ro D.K."/>
            <person name="Shang Y."/>
            <person name="Huang S."/>
            <person name="Yan J."/>
        </authorList>
    </citation>
    <scope>NUCLEOTIDE SEQUENCE [LARGE SCALE GENOMIC DNA]</scope>
    <source>
        <strain evidence="2">Ta-2019</strain>
    </source>
</reference>
<keyword evidence="3" id="KW-1185">Reference proteome</keyword>
<feature type="compositionally biased region" description="Gly residues" evidence="1">
    <location>
        <begin position="40"/>
        <end position="51"/>
    </location>
</feature>
<evidence type="ECO:0000313" key="3">
    <source>
        <dbReference type="Proteomes" id="UP000824469"/>
    </source>
</evidence>
<protein>
    <submittedName>
        <fullName evidence="2">Uncharacterized protein</fullName>
    </submittedName>
</protein>
<feature type="non-terminal residue" evidence="2">
    <location>
        <position position="1"/>
    </location>
</feature>
<dbReference type="AlphaFoldDB" id="A0AA38GDY8"/>
<organism evidence="2 3">
    <name type="scientific">Taxus chinensis</name>
    <name type="common">Chinese yew</name>
    <name type="synonym">Taxus wallichiana var. chinensis</name>
    <dbReference type="NCBI Taxonomy" id="29808"/>
    <lineage>
        <taxon>Eukaryota</taxon>
        <taxon>Viridiplantae</taxon>
        <taxon>Streptophyta</taxon>
        <taxon>Embryophyta</taxon>
        <taxon>Tracheophyta</taxon>
        <taxon>Spermatophyta</taxon>
        <taxon>Pinopsida</taxon>
        <taxon>Pinidae</taxon>
        <taxon>Conifers II</taxon>
        <taxon>Cupressales</taxon>
        <taxon>Taxaceae</taxon>
        <taxon>Taxus</taxon>
    </lineage>
</organism>
<dbReference type="EMBL" id="JAHRHJ020000003">
    <property type="protein sequence ID" value="KAH9321376.1"/>
    <property type="molecule type" value="Genomic_DNA"/>
</dbReference>
<sequence>SVGKRAESRSVGSWVADGEWSPRGKGISTGSLIGENGCSSVGGGDDGCSSV</sequence>
<gene>
    <name evidence="2" type="ORF">KI387_016015</name>
</gene>
<feature type="non-terminal residue" evidence="2">
    <location>
        <position position="51"/>
    </location>
</feature>
<evidence type="ECO:0000256" key="1">
    <source>
        <dbReference type="SAM" id="MobiDB-lite"/>
    </source>
</evidence>
<proteinExistence type="predicted"/>
<dbReference type="Proteomes" id="UP000824469">
    <property type="component" value="Unassembled WGS sequence"/>
</dbReference>
<evidence type="ECO:0000313" key="2">
    <source>
        <dbReference type="EMBL" id="KAH9321376.1"/>
    </source>
</evidence>